<gene>
    <name evidence="8" type="ORF">V8Q02_12510</name>
</gene>
<evidence type="ECO:0000313" key="9">
    <source>
        <dbReference type="Proteomes" id="UP001531129"/>
    </source>
</evidence>
<keyword evidence="4" id="KW-0408">Iron</keyword>
<keyword evidence="2" id="KW-0001">2Fe-2S</keyword>
<evidence type="ECO:0000256" key="1">
    <source>
        <dbReference type="ARBA" id="ARBA00010914"/>
    </source>
</evidence>
<organism evidence="8 9">
    <name type="scientific">Rhizobium aouanii</name>
    <dbReference type="NCBI Taxonomy" id="3118145"/>
    <lineage>
        <taxon>Bacteria</taxon>
        <taxon>Pseudomonadati</taxon>
        <taxon>Pseudomonadota</taxon>
        <taxon>Alphaproteobacteria</taxon>
        <taxon>Hyphomicrobiales</taxon>
        <taxon>Rhizobiaceae</taxon>
        <taxon>Rhizobium/Agrobacterium group</taxon>
        <taxon>Rhizobium</taxon>
    </lineage>
</organism>
<dbReference type="Gene3D" id="3.10.20.30">
    <property type="match status" value="1"/>
</dbReference>
<evidence type="ECO:0000256" key="6">
    <source>
        <dbReference type="ARBA" id="ARBA00034078"/>
    </source>
</evidence>
<feature type="domain" description="2Fe-2S ferredoxin-type" evidence="7">
    <location>
        <begin position="1"/>
        <end position="80"/>
    </location>
</feature>
<comment type="caution">
    <text evidence="8">The sequence shown here is derived from an EMBL/GenBank/DDBJ whole genome shotgun (WGS) entry which is preliminary data.</text>
</comment>
<proteinExistence type="inferred from homology"/>
<dbReference type="InterPro" id="IPR012675">
    <property type="entry name" value="Beta-grasp_dom_sf"/>
</dbReference>
<dbReference type="RefSeq" id="WP_264396763.1">
    <property type="nucleotide sequence ID" value="NZ_JBAMYC010000006.1"/>
</dbReference>
<name>A0ABU8CLG1_9HYPH</name>
<keyword evidence="5" id="KW-0411">Iron-sulfur</keyword>
<sequence>MRAIRDAGLDLTAQCGGCASCGTCHVYVHDAWQTKLKPADDTEDAMLDVVEERRANSRLSCQIELSEELDGLTVTLAPGSAFV</sequence>
<dbReference type="InterPro" id="IPR036010">
    <property type="entry name" value="2Fe-2S_ferredoxin-like_sf"/>
</dbReference>
<dbReference type="PANTHER" id="PTHR23426:SF65">
    <property type="entry name" value="FERREDOXIN-2, MITOCHONDRIAL"/>
    <property type="match status" value="1"/>
</dbReference>
<dbReference type="SUPFAM" id="SSF54292">
    <property type="entry name" value="2Fe-2S ferredoxin-like"/>
    <property type="match status" value="1"/>
</dbReference>
<keyword evidence="3" id="KW-0479">Metal-binding</keyword>
<dbReference type="InterPro" id="IPR001041">
    <property type="entry name" value="2Fe-2S_ferredoxin-type"/>
</dbReference>
<dbReference type="Proteomes" id="UP001531129">
    <property type="component" value="Unassembled WGS sequence"/>
</dbReference>
<evidence type="ECO:0000259" key="7">
    <source>
        <dbReference type="PROSITE" id="PS51085"/>
    </source>
</evidence>
<accession>A0ABU8CLG1</accession>
<protein>
    <submittedName>
        <fullName evidence="8">2Fe-2S iron-sulfur cluster-binding protein</fullName>
    </submittedName>
</protein>
<dbReference type="EMBL" id="JBAMYC010000006">
    <property type="protein sequence ID" value="MEI1248829.1"/>
    <property type="molecule type" value="Genomic_DNA"/>
</dbReference>
<keyword evidence="9" id="KW-1185">Reference proteome</keyword>
<dbReference type="PROSITE" id="PS51085">
    <property type="entry name" value="2FE2S_FER_2"/>
    <property type="match status" value="1"/>
</dbReference>
<dbReference type="CDD" id="cd00207">
    <property type="entry name" value="fer2"/>
    <property type="match status" value="1"/>
</dbReference>
<comment type="similarity">
    <text evidence="1">Belongs to the adrenodoxin/putidaredoxin family.</text>
</comment>
<evidence type="ECO:0000256" key="2">
    <source>
        <dbReference type="ARBA" id="ARBA00022714"/>
    </source>
</evidence>
<reference evidence="8 9" key="1">
    <citation type="submission" date="2024-01" db="EMBL/GenBank/DDBJ databases">
        <title>Draft genome sequences of three bacterial strains isolated from Acacia saligna represent a potential new species within the genus Rhizobium.</title>
        <authorList>
            <person name="Tambong J.T."/>
            <person name="Mnasri B."/>
        </authorList>
    </citation>
    <scope>NUCLEOTIDE SEQUENCE [LARGE SCALE GENOMIC DNA]</scope>
    <source>
        <strain evidence="8 9">1AS12I</strain>
    </source>
</reference>
<dbReference type="PRINTS" id="PR00355">
    <property type="entry name" value="ADRENODOXIN"/>
</dbReference>
<comment type="cofactor">
    <cofactor evidence="6">
        <name>[2Fe-2S] cluster</name>
        <dbReference type="ChEBI" id="CHEBI:190135"/>
    </cofactor>
</comment>
<evidence type="ECO:0000256" key="3">
    <source>
        <dbReference type="ARBA" id="ARBA00022723"/>
    </source>
</evidence>
<dbReference type="Pfam" id="PF00111">
    <property type="entry name" value="Fer2"/>
    <property type="match status" value="1"/>
</dbReference>
<evidence type="ECO:0000256" key="5">
    <source>
        <dbReference type="ARBA" id="ARBA00023014"/>
    </source>
</evidence>
<dbReference type="PANTHER" id="PTHR23426">
    <property type="entry name" value="FERREDOXIN/ADRENODOXIN"/>
    <property type="match status" value="1"/>
</dbReference>
<evidence type="ECO:0000256" key="4">
    <source>
        <dbReference type="ARBA" id="ARBA00023004"/>
    </source>
</evidence>
<dbReference type="InterPro" id="IPR001055">
    <property type="entry name" value="Adrenodoxin-like"/>
</dbReference>
<evidence type="ECO:0000313" key="8">
    <source>
        <dbReference type="EMBL" id="MEI1248829.1"/>
    </source>
</evidence>